<sequence length="71" mass="8361">MKGSTRLINRWRFGLYLYALWQPSRPRFGHTEEKVVSKTKTKVAANLEYLIKIRALVYGKSFWVTRALDSL</sequence>
<dbReference type="EMBL" id="LS483452">
    <property type="protein sequence ID" value="SQH78169.1"/>
    <property type="molecule type" value="Genomic_DNA"/>
</dbReference>
<dbReference type="Proteomes" id="UP000250123">
    <property type="component" value="Chromosome SHEWBE"/>
</dbReference>
<name>A0A330M617_9GAMM</name>
<dbReference type="AlphaFoldDB" id="A0A330M617"/>
<dbReference type="KEGG" id="sbk:SHEWBE_4209"/>
<proteinExistence type="predicted"/>
<gene>
    <name evidence="1" type="ORF">SHEWBE_4209</name>
</gene>
<evidence type="ECO:0000313" key="1">
    <source>
        <dbReference type="EMBL" id="SQH78169.1"/>
    </source>
</evidence>
<protein>
    <submittedName>
        <fullName evidence="1">Uncharacterized protein</fullName>
    </submittedName>
</protein>
<evidence type="ECO:0000313" key="2">
    <source>
        <dbReference type="Proteomes" id="UP000250123"/>
    </source>
</evidence>
<accession>A0A330M617</accession>
<organism evidence="1 2">
    <name type="scientific">Shewanella benthica</name>
    <dbReference type="NCBI Taxonomy" id="43661"/>
    <lineage>
        <taxon>Bacteria</taxon>
        <taxon>Pseudomonadati</taxon>
        <taxon>Pseudomonadota</taxon>
        <taxon>Gammaproteobacteria</taxon>
        <taxon>Alteromonadales</taxon>
        <taxon>Shewanellaceae</taxon>
        <taxon>Shewanella</taxon>
    </lineage>
</organism>
<reference evidence="2" key="1">
    <citation type="submission" date="2018-06" db="EMBL/GenBank/DDBJ databases">
        <authorList>
            <person name="Cea G.-C."/>
            <person name="William W."/>
        </authorList>
    </citation>
    <scope>NUCLEOTIDE SEQUENCE [LARGE SCALE GENOMIC DNA]</scope>
    <source>
        <strain evidence="2">DB21MT-2</strain>
    </source>
</reference>